<protein>
    <recommendedName>
        <fullName evidence="3">Helix-turn-helix domain-containing protein</fullName>
    </recommendedName>
</protein>
<organism evidence="1 2">
    <name type="scientific">Chryseobacterium sediminis</name>
    <dbReference type="NCBI Taxonomy" id="1679494"/>
    <lineage>
        <taxon>Bacteria</taxon>
        <taxon>Pseudomonadati</taxon>
        <taxon>Bacteroidota</taxon>
        <taxon>Flavobacteriia</taxon>
        <taxon>Flavobacteriales</taxon>
        <taxon>Weeksellaceae</taxon>
        <taxon>Chryseobacterium group</taxon>
        <taxon>Chryseobacterium</taxon>
    </lineage>
</organism>
<comment type="caution">
    <text evidence="1">The sequence shown here is derived from an EMBL/GenBank/DDBJ whole genome shotgun (WGS) entry which is preliminary data.</text>
</comment>
<keyword evidence="2" id="KW-1185">Reference proteome</keyword>
<dbReference type="RefSeq" id="WP_184552020.1">
    <property type="nucleotide sequence ID" value="NZ_JACHKS010000001.1"/>
</dbReference>
<name>A0ABR6PTW6_9FLAO</name>
<reference evidence="1 2" key="1">
    <citation type="submission" date="2020-08" db="EMBL/GenBank/DDBJ databases">
        <title>Functional genomics of gut bacteria from endangered species of beetles.</title>
        <authorList>
            <person name="Carlos-Shanley C."/>
        </authorList>
    </citation>
    <scope>NUCLEOTIDE SEQUENCE [LARGE SCALE GENOMIC DNA]</scope>
    <source>
        <strain evidence="1 2">S00068</strain>
    </source>
</reference>
<proteinExistence type="predicted"/>
<dbReference type="EMBL" id="JACHKS010000001">
    <property type="protein sequence ID" value="MBB6329144.1"/>
    <property type="molecule type" value="Genomic_DNA"/>
</dbReference>
<gene>
    <name evidence="1" type="ORF">HNP24_000094</name>
</gene>
<evidence type="ECO:0000313" key="1">
    <source>
        <dbReference type="EMBL" id="MBB6329144.1"/>
    </source>
</evidence>
<evidence type="ECO:0008006" key="3">
    <source>
        <dbReference type="Google" id="ProtNLM"/>
    </source>
</evidence>
<accession>A0ABR6PTW6</accession>
<sequence length="109" mass="13203">MKKSQPNYKQIYRDIILKKYPEKMNTCQLILEKTNFSMLDVININNMIFGTNNKDILINNQKFKSYDESTVLYILDYQRKNRLNNSQVANHFKLSRNSIAKWKKYFQLR</sequence>
<dbReference type="Proteomes" id="UP000587367">
    <property type="component" value="Unassembled WGS sequence"/>
</dbReference>
<evidence type="ECO:0000313" key="2">
    <source>
        <dbReference type="Proteomes" id="UP000587367"/>
    </source>
</evidence>